<dbReference type="AlphaFoldDB" id="A0A8X6NRE5"/>
<proteinExistence type="predicted"/>
<dbReference type="Proteomes" id="UP000887013">
    <property type="component" value="Unassembled WGS sequence"/>
</dbReference>
<evidence type="ECO:0000313" key="1">
    <source>
        <dbReference type="EMBL" id="GFT27288.1"/>
    </source>
</evidence>
<gene>
    <name evidence="1" type="ORF">NPIL_311871</name>
</gene>
<protein>
    <submittedName>
        <fullName evidence="1">Uncharacterized protein</fullName>
    </submittedName>
</protein>
<accession>A0A8X6NRE5</accession>
<name>A0A8X6NRE5_NEPPI</name>
<comment type="caution">
    <text evidence="1">The sequence shown here is derived from an EMBL/GenBank/DDBJ whole genome shotgun (WGS) entry which is preliminary data.</text>
</comment>
<dbReference type="EMBL" id="BMAW01060662">
    <property type="protein sequence ID" value="GFT27288.1"/>
    <property type="molecule type" value="Genomic_DNA"/>
</dbReference>
<keyword evidence="2" id="KW-1185">Reference proteome</keyword>
<organism evidence="1 2">
    <name type="scientific">Nephila pilipes</name>
    <name type="common">Giant wood spider</name>
    <name type="synonym">Nephila maculata</name>
    <dbReference type="NCBI Taxonomy" id="299642"/>
    <lineage>
        <taxon>Eukaryota</taxon>
        <taxon>Metazoa</taxon>
        <taxon>Ecdysozoa</taxon>
        <taxon>Arthropoda</taxon>
        <taxon>Chelicerata</taxon>
        <taxon>Arachnida</taxon>
        <taxon>Araneae</taxon>
        <taxon>Araneomorphae</taxon>
        <taxon>Entelegynae</taxon>
        <taxon>Araneoidea</taxon>
        <taxon>Nephilidae</taxon>
        <taxon>Nephila</taxon>
    </lineage>
</organism>
<sequence>MRVWMYCLRRAALARFYGAAWYCQRYVCRSNVLHGGCAAGEPALWKATALLCLIYCHGMCSCAALKVGQCSAGVMCSSFGVFCHAAAWFCRFVMAVYFS</sequence>
<reference evidence="1" key="1">
    <citation type="submission" date="2020-08" db="EMBL/GenBank/DDBJ databases">
        <title>Multicomponent nature underlies the extraordinary mechanical properties of spider dragline silk.</title>
        <authorList>
            <person name="Kono N."/>
            <person name="Nakamura H."/>
            <person name="Mori M."/>
            <person name="Yoshida Y."/>
            <person name="Ohtoshi R."/>
            <person name="Malay A.D."/>
            <person name="Moran D.A.P."/>
            <person name="Tomita M."/>
            <person name="Numata K."/>
            <person name="Arakawa K."/>
        </authorList>
    </citation>
    <scope>NUCLEOTIDE SEQUENCE</scope>
</reference>
<evidence type="ECO:0000313" key="2">
    <source>
        <dbReference type="Proteomes" id="UP000887013"/>
    </source>
</evidence>